<feature type="binding site" evidence="5">
    <location>
        <position position="164"/>
    </location>
    <ligand>
        <name>S-adenosyl-L-methionine</name>
        <dbReference type="ChEBI" id="CHEBI:59789"/>
    </ligand>
</feature>
<dbReference type="SUPFAM" id="SSF53335">
    <property type="entry name" value="S-adenosyl-L-methionine-dependent methyltransferases"/>
    <property type="match status" value="1"/>
</dbReference>
<comment type="similarity">
    <text evidence="5">Belongs to the class I-like SAM-binding methyltransferase superfamily. UbiG/COQ3 family.</text>
</comment>
<evidence type="ECO:0000256" key="3">
    <source>
        <dbReference type="ARBA" id="ARBA00022688"/>
    </source>
</evidence>
<dbReference type="Gene3D" id="3.40.50.150">
    <property type="entry name" value="Vaccinia Virus protein VP39"/>
    <property type="match status" value="1"/>
</dbReference>
<evidence type="ECO:0000313" key="8">
    <source>
        <dbReference type="Proteomes" id="UP001154282"/>
    </source>
</evidence>
<dbReference type="Pfam" id="PF13489">
    <property type="entry name" value="Methyltransf_23"/>
    <property type="match status" value="1"/>
</dbReference>
<comment type="catalytic activity">
    <reaction evidence="5">
        <text>a 3,4-dihydroxy-5-(all-trans-polyprenyl)benzoate + S-adenosyl-L-methionine = a 4-hydroxy-3-methoxy-5-(all-trans-polyprenyl)benzoate + S-adenosyl-L-homocysteine + H(+)</text>
        <dbReference type="Rhea" id="RHEA:44452"/>
        <dbReference type="Rhea" id="RHEA-COMP:10930"/>
        <dbReference type="Rhea" id="RHEA-COMP:10931"/>
        <dbReference type="ChEBI" id="CHEBI:15378"/>
        <dbReference type="ChEBI" id="CHEBI:57856"/>
        <dbReference type="ChEBI" id="CHEBI:59789"/>
        <dbReference type="ChEBI" id="CHEBI:64694"/>
        <dbReference type="ChEBI" id="CHEBI:84443"/>
        <dbReference type="EC" id="2.1.1.114"/>
    </reaction>
</comment>
<dbReference type="PANTHER" id="PTHR43464:SF19">
    <property type="entry name" value="UBIQUINONE BIOSYNTHESIS O-METHYLTRANSFERASE, MITOCHONDRIAL"/>
    <property type="match status" value="1"/>
</dbReference>
<feature type="binding site" evidence="5">
    <location>
        <position position="263"/>
    </location>
    <ligand>
        <name>S-adenosyl-L-methionine</name>
        <dbReference type="ChEBI" id="CHEBI:59789"/>
    </ligand>
</feature>
<reference evidence="7" key="1">
    <citation type="submission" date="2022-08" db="EMBL/GenBank/DDBJ databases">
        <authorList>
            <person name="Gutierrez-Valencia J."/>
        </authorList>
    </citation>
    <scope>NUCLEOTIDE SEQUENCE</scope>
</reference>
<evidence type="ECO:0000256" key="6">
    <source>
        <dbReference type="SAM" id="MobiDB-lite"/>
    </source>
</evidence>
<dbReference type="GO" id="GO:0010420">
    <property type="term" value="F:polyprenyldihydroxybenzoate methyltransferase activity"/>
    <property type="evidence" value="ECO:0007669"/>
    <property type="project" value="UniProtKB-UniRule"/>
</dbReference>
<dbReference type="NCBIfam" id="TIGR01983">
    <property type="entry name" value="UbiG"/>
    <property type="match status" value="2"/>
</dbReference>
<dbReference type="InterPro" id="IPR029063">
    <property type="entry name" value="SAM-dependent_MTases_sf"/>
</dbReference>
<dbReference type="EC" id="2.1.1.-" evidence="5"/>
<dbReference type="GO" id="GO:0032259">
    <property type="term" value="P:methylation"/>
    <property type="evidence" value="ECO:0007669"/>
    <property type="project" value="UniProtKB-KW"/>
</dbReference>
<evidence type="ECO:0000256" key="4">
    <source>
        <dbReference type="ARBA" id="ARBA00022691"/>
    </source>
</evidence>
<keyword evidence="5" id="KW-0460">Magnesium</keyword>
<evidence type="ECO:0000256" key="2">
    <source>
        <dbReference type="ARBA" id="ARBA00022679"/>
    </source>
</evidence>
<keyword evidence="5" id="KW-0496">Mitochondrion</keyword>
<keyword evidence="2 5" id="KW-0808">Transferase</keyword>
<keyword evidence="3 5" id="KW-0831">Ubiquinone biosynthesis</keyword>
<keyword evidence="5" id="KW-0472">Membrane</keyword>
<keyword evidence="5" id="KW-0999">Mitochondrion inner membrane</keyword>
<dbReference type="HAMAP" id="MF_00472">
    <property type="entry name" value="UbiG"/>
    <property type="match status" value="1"/>
</dbReference>
<accession>A0AAV0QMC1</accession>
<keyword evidence="5" id="KW-0479">Metal-binding</keyword>
<comment type="caution">
    <text evidence="7">The sequence shown here is derived from an EMBL/GenBank/DDBJ whole genome shotgun (WGS) entry which is preliminary data.</text>
</comment>
<dbReference type="EC" id="2.1.1.64" evidence="5"/>
<keyword evidence="1 5" id="KW-0489">Methyltransferase</keyword>
<dbReference type="GO" id="GO:0061542">
    <property type="term" value="F:3-demethylubiquinol 3-O-methyltransferase activity"/>
    <property type="evidence" value="ECO:0007669"/>
    <property type="project" value="UniProtKB-UniRule"/>
</dbReference>
<keyword evidence="8" id="KW-1185">Reference proteome</keyword>
<comment type="cofactor">
    <cofactor evidence="5">
        <name>Mg(2+)</name>
        <dbReference type="ChEBI" id="CHEBI:18420"/>
    </cofactor>
</comment>
<proteinExistence type="inferred from homology"/>
<keyword evidence="4 5" id="KW-0949">S-adenosyl-L-methionine</keyword>
<dbReference type="GO" id="GO:0031314">
    <property type="term" value="C:extrinsic component of mitochondrial inner membrane"/>
    <property type="evidence" value="ECO:0007669"/>
    <property type="project" value="UniProtKB-UniRule"/>
</dbReference>
<comment type="subcellular location">
    <subcellularLocation>
        <location evidence="5">Mitochondrion inner membrane</location>
        <topology evidence="5">Peripheral membrane protein</topology>
        <orientation evidence="5">Matrix side</orientation>
    </subcellularLocation>
</comment>
<evidence type="ECO:0000256" key="5">
    <source>
        <dbReference type="HAMAP-Rule" id="MF_03190"/>
    </source>
</evidence>
<organism evidence="7 8">
    <name type="scientific">Linum tenue</name>
    <dbReference type="NCBI Taxonomy" id="586396"/>
    <lineage>
        <taxon>Eukaryota</taxon>
        <taxon>Viridiplantae</taxon>
        <taxon>Streptophyta</taxon>
        <taxon>Embryophyta</taxon>
        <taxon>Tracheophyta</taxon>
        <taxon>Spermatophyta</taxon>
        <taxon>Magnoliopsida</taxon>
        <taxon>eudicotyledons</taxon>
        <taxon>Gunneridae</taxon>
        <taxon>Pentapetalae</taxon>
        <taxon>rosids</taxon>
        <taxon>fabids</taxon>
        <taxon>Malpighiales</taxon>
        <taxon>Linaceae</taxon>
        <taxon>Linum</taxon>
    </lineage>
</organism>
<evidence type="ECO:0000256" key="1">
    <source>
        <dbReference type="ARBA" id="ARBA00022603"/>
    </source>
</evidence>
<gene>
    <name evidence="5" type="primary">COQ3</name>
    <name evidence="7" type="ORF">LITE_LOCUS43585</name>
</gene>
<feature type="compositionally biased region" description="Pro residues" evidence="6">
    <location>
        <begin position="73"/>
        <end position="87"/>
    </location>
</feature>
<comment type="catalytic activity">
    <reaction evidence="5">
        <text>a 3-demethylubiquinone + S-adenosyl-L-methionine = a ubiquinone + S-adenosyl-L-homocysteine</text>
        <dbReference type="Rhea" id="RHEA:81215"/>
        <dbReference type="Rhea" id="RHEA-COMP:9565"/>
        <dbReference type="Rhea" id="RHEA-COMP:19654"/>
        <dbReference type="ChEBI" id="CHEBI:16389"/>
        <dbReference type="ChEBI" id="CHEBI:57856"/>
        <dbReference type="ChEBI" id="CHEBI:59789"/>
        <dbReference type="ChEBI" id="CHEBI:231825"/>
    </reaction>
</comment>
<dbReference type="EMBL" id="CAMGYJ010000009">
    <property type="protein sequence ID" value="CAI0545448.1"/>
    <property type="molecule type" value="Genomic_DNA"/>
</dbReference>
<comment type="subunit">
    <text evidence="5">Component of a multi-subunit COQ enzyme complex.</text>
</comment>
<feature type="region of interest" description="Disordered" evidence="6">
    <location>
        <begin position="64"/>
        <end position="101"/>
    </location>
</feature>
<dbReference type="EC" id="2.1.1.114" evidence="5"/>
<feature type="binding site" evidence="5">
    <location>
        <position position="267"/>
    </location>
    <ligand>
        <name>Mg(2+)</name>
        <dbReference type="ChEBI" id="CHEBI:18420"/>
    </ligand>
</feature>
<dbReference type="Proteomes" id="UP001154282">
    <property type="component" value="Unassembled WGS sequence"/>
</dbReference>
<comment type="function">
    <text evidence="5">O-methyltransferase required for two non-consecutive steps during ubiquinone biosynthesis. Catalyzes the 2 O-methylation of 3,4-dihydroxy-5-(all-trans-polyprenyl)benzoic acid into 4-hydroxy-3-methoxy-5-(all-trans-polyprenyl)benzoic acid. Also catalyzes the last step of ubiquinone biosynthesis by mediating methylation of 3-demethylubiquinone into ubiquinone. Also able to mediate the methylation of 3-demethylubiquinol into ubiquinol.</text>
</comment>
<comment type="caution">
    <text evidence="5">Lacks conserved residue(s) required for the propagation of feature annotation.</text>
</comment>
<comment type="pathway">
    <text evidence="5">Cofactor biosynthesis; ubiquinone biosynthesis.</text>
</comment>
<dbReference type="GO" id="GO:0046872">
    <property type="term" value="F:metal ion binding"/>
    <property type="evidence" value="ECO:0007669"/>
    <property type="project" value="UniProtKB-KW"/>
</dbReference>
<dbReference type="InterPro" id="IPR010233">
    <property type="entry name" value="UbiG_MeTrfase"/>
</dbReference>
<feature type="binding site" evidence="5">
    <location>
        <position position="268"/>
    </location>
    <ligand>
        <name>Mg(2+)</name>
        <dbReference type="ChEBI" id="CHEBI:18420"/>
    </ligand>
</feature>
<feature type="binding site" evidence="5">
    <location>
        <position position="185"/>
    </location>
    <ligand>
        <name>S-adenosyl-L-methionine</name>
        <dbReference type="ChEBI" id="CHEBI:59789"/>
    </ligand>
</feature>
<protein>
    <recommendedName>
        <fullName evidence="5">Ubiquinone biosynthesis O-methyltransferase, mitochondrial</fullName>
    </recommendedName>
    <alternativeName>
        <fullName evidence="5">3-demethylubiquinol 3-O-methyltransferase</fullName>
        <ecNumber evidence="5">2.1.1.64</ecNumber>
    </alternativeName>
    <alternativeName>
        <fullName evidence="5">3-demethylubiquinone 3-O-methyltransferase</fullName>
        <ecNumber evidence="5">2.1.1.-</ecNumber>
    </alternativeName>
    <alternativeName>
        <fullName evidence="5">Polyprenyldihydroxybenzoate methyltransferase</fullName>
        <ecNumber evidence="5">2.1.1.114</ecNumber>
    </alternativeName>
</protein>
<dbReference type="CDD" id="cd02440">
    <property type="entry name" value="AdoMet_MTases"/>
    <property type="match status" value="1"/>
</dbReference>
<dbReference type="PANTHER" id="PTHR43464">
    <property type="entry name" value="METHYLTRANSFERASE"/>
    <property type="match status" value="1"/>
</dbReference>
<dbReference type="AlphaFoldDB" id="A0AAV0QMC1"/>
<feature type="binding site" evidence="5">
    <location>
        <position position="133"/>
    </location>
    <ligand>
        <name>S-adenosyl-L-methionine</name>
        <dbReference type="ChEBI" id="CHEBI:59789"/>
    </ligand>
</feature>
<feature type="compositionally biased region" description="Basic and acidic residues" evidence="6">
    <location>
        <begin position="92"/>
        <end position="101"/>
    </location>
</feature>
<evidence type="ECO:0000313" key="7">
    <source>
        <dbReference type="EMBL" id="CAI0545448.1"/>
    </source>
</evidence>
<name>A0AAV0QMC1_9ROSI</name>
<sequence length="377" mass="41527">MLLFPLPHFPRFPIYSCSSSATKRRGTAMAAKLLSRLRQLDTRLISLQHQRPFFRNARLFSGQQIPSSDSHPSLPPTPTPTPLPPPSAGSAGEKRQRTSSLKDHELAKFAAISDTWWDSEGPFKPLHAMNPTRLAFIRSTLCRHFSKDPNVPKPFDGLEIVDVGCGGGILSEPLARLGATVTGVDAVEKNIKIAHLHADLDPTTSTIDYVCTTAEKLVEEGRQFDAVMSLEVFIINISVLKISDSRLQHYFSFRSIHLVATSIHVIEHVADPAEFCKSLAALTRPGGAVVISTINRSIRAYAAAIVAAEYILHWLPRGTHQWSSFLTPEELVMILKRSSIDVEEMAGFVLNPLTGKWLLSDDVSVNFIAFATKKAEG</sequence>
<comment type="catalytic activity">
    <reaction evidence="5">
        <text>a 3-demethylubiquinol + S-adenosyl-L-methionine = a ubiquinol + S-adenosyl-L-homocysteine + H(+)</text>
        <dbReference type="Rhea" id="RHEA:44380"/>
        <dbReference type="Rhea" id="RHEA-COMP:9566"/>
        <dbReference type="Rhea" id="RHEA-COMP:10914"/>
        <dbReference type="ChEBI" id="CHEBI:15378"/>
        <dbReference type="ChEBI" id="CHEBI:17976"/>
        <dbReference type="ChEBI" id="CHEBI:57856"/>
        <dbReference type="ChEBI" id="CHEBI:59789"/>
        <dbReference type="ChEBI" id="CHEBI:84422"/>
        <dbReference type="EC" id="2.1.1.64"/>
    </reaction>
</comment>